<keyword evidence="3" id="KW-1185">Reference proteome</keyword>
<dbReference type="PANTHER" id="PTHR42085">
    <property type="entry name" value="F-BOX DOMAIN-CONTAINING PROTEIN"/>
    <property type="match status" value="1"/>
</dbReference>
<evidence type="ECO:0000313" key="3">
    <source>
        <dbReference type="Proteomes" id="UP000033483"/>
    </source>
</evidence>
<dbReference type="AlphaFoldDB" id="A0A0F4ZEM3"/>
<evidence type="ECO:0008006" key="4">
    <source>
        <dbReference type="Google" id="ProtNLM"/>
    </source>
</evidence>
<dbReference type="Proteomes" id="UP000033483">
    <property type="component" value="Unassembled WGS sequence"/>
</dbReference>
<organism evidence="2 3">
    <name type="scientific">Thielaviopsis punctulata</name>
    <dbReference type="NCBI Taxonomy" id="72032"/>
    <lineage>
        <taxon>Eukaryota</taxon>
        <taxon>Fungi</taxon>
        <taxon>Dikarya</taxon>
        <taxon>Ascomycota</taxon>
        <taxon>Pezizomycotina</taxon>
        <taxon>Sordariomycetes</taxon>
        <taxon>Hypocreomycetidae</taxon>
        <taxon>Microascales</taxon>
        <taxon>Ceratocystidaceae</taxon>
        <taxon>Thielaviopsis</taxon>
    </lineage>
</organism>
<reference evidence="2 3" key="1">
    <citation type="submission" date="2015-03" db="EMBL/GenBank/DDBJ databases">
        <authorList>
            <person name="Radwan O."/>
            <person name="Al-Naeli F.A."/>
            <person name="Rendon G.A."/>
            <person name="Fields C."/>
        </authorList>
    </citation>
    <scope>NUCLEOTIDE SEQUENCE [LARGE SCALE GENOMIC DNA]</scope>
    <source>
        <strain evidence="2">CR-DP1</strain>
    </source>
</reference>
<dbReference type="PANTHER" id="PTHR42085:SF2">
    <property type="entry name" value="F-BOX DOMAIN-CONTAINING PROTEIN"/>
    <property type="match status" value="1"/>
</dbReference>
<sequence>MKAQKIKPAQPSKPPKVLSIRIAPAKPPAPLPPPAAAPAADPAPPTGFLAPGPLLSRHNKPKVEPFRFLDLPLELRLEVYRYFFEDVRDTIDLDPDNYRLIHKKLGLVRTCRALRYEVTDYFYSTRVFRVFPCHPGRYFKTKKPLLARMKPHVRAQMTVLEIRLGPGWSQPPRGWVVNDALGLQDCSRVYRVNVFVECDPGDGVFKGFRQENSFFESFSSNLLTDALERLPNVSEVQFDAWSSVRKAGKLMQTLIATVRDLGLDVSWGPQKGWTDDDERDERMERGKQKMGSLEEQMMLMQLAAMGR</sequence>
<feature type="compositionally biased region" description="Pro residues" evidence="1">
    <location>
        <begin position="25"/>
        <end position="43"/>
    </location>
</feature>
<evidence type="ECO:0000256" key="1">
    <source>
        <dbReference type="SAM" id="MobiDB-lite"/>
    </source>
</evidence>
<dbReference type="InterPro" id="IPR038883">
    <property type="entry name" value="AN11006-like"/>
</dbReference>
<dbReference type="OrthoDB" id="5372935at2759"/>
<feature type="region of interest" description="Disordered" evidence="1">
    <location>
        <begin position="1"/>
        <end position="43"/>
    </location>
</feature>
<evidence type="ECO:0000313" key="2">
    <source>
        <dbReference type="EMBL" id="KKA28571.1"/>
    </source>
</evidence>
<comment type="caution">
    <text evidence="2">The sequence shown here is derived from an EMBL/GenBank/DDBJ whole genome shotgun (WGS) entry which is preliminary data.</text>
</comment>
<proteinExistence type="predicted"/>
<gene>
    <name evidence="2" type="ORF">TD95_002910</name>
</gene>
<feature type="region of interest" description="Disordered" evidence="1">
    <location>
        <begin position="269"/>
        <end position="288"/>
    </location>
</feature>
<protein>
    <recommendedName>
        <fullName evidence="4">F-box domain-containing protein</fullName>
    </recommendedName>
</protein>
<name>A0A0F4ZEM3_9PEZI</name>
<accession>A0A0F4ZEM3</accession>
<dbReference type="EMBL" id="LAEV01001275">
    <property type="protein sequence ID" value="KKA28571.1"/>
    <property type="molecule type" value="Genomic_DNA"/>
</dbReference>